<dbReference type="KEGG" id="nvi:100122935"/>
<organism evidence="18 19">
    <name type="scientific">Nasonia vitripennis</name>
    <name type="common">Parasitic wasp</name>
    <dbReference type="NCBI Taxonomy" id="7425"/>
    <lineage>
        <taxon>Eukaryota</taxon>
        <taxon>Metazoa</taxon>
        <taxon>Ecdysozoa</taxon>
        <taxon>Arthropoda</taxon>
        <taxon>Hexapoda</taxon>
        <taxon>Insecta</taxon>
        <taxon>Pterygota</taxon>
        <taxon>Neoptera</taxon>
        <taxon>Endopterygota</taxon>
        <taxon>Hymenoptera</taxon>
        <taxon>Apocrita</taxon>
        <taxon>Proctotrupomorpha</taxon>
        <taxon>Chalcidoidea</taxon>
        <taxon>Pteromalidae</taxon>
        <taxon>Pteromalinae</taxon>
        <taxon>Nasonia</taxon>
    </lineage>
</organism>
<dbReference type="InterPro" id="IPR025790">
    <property type="entry name" value="Suv4-20_animal"/>
</dbReference>
<feature type="compositionally biased region" description="Low complexity" evidence="16">
    <location>
        <begin position="954"/>
        <end position="964"/>
    </location>
</feature>
<feature type="compositionally biased region" description="Basic and acidic residues" evidence="16">
    <location>
        <begin position="453"/>
        <end position="462"/>
    </location>
</feature>
<feature type="compositionally biased region" description="Polar residues" evidence="16">
    <location>
        <begin position="973"/>
        <end position="983"/>
    </location>
</feature>
<keyword evidence="11" id="KW-0804">Transcription</keyword>
<dbReference type="PROSITE" id="PS51570">
    <property type="entry name" value="SAM_MT43_SUVAR420_2"/>
    <property type="match status" value="1"/>
</dbReference>
<dbReference type="InterPro" id="IPR041938">
    <property type="entry name" value="Hist-Lys_N-MTase_N"/>
</dbReference>
<evidence type="ECO:0000256" key="5">
    <source>
        <dbReference type="ARBA" id="ARBA00022491"/>
    </source>
</evidence>
<feature type="region of interest" description="Disordered" evidence="16">
    <location>
        <begin position="882"/>
        <end position="993"/>
    </location>
</feature>
<evidence type="ECO:0000256" key="8">
    <source>
        <dbReference type="ARBA" id="ARBA00022691"/>
    </source>
</evidence>
<dbReference type="Gene3D" id="1.10.10.1700">
    <property type="entry name" value="Histone-lysine N-methyltransferase"/>
    <property type="match status" value="1"/>
</dbReference>
<accession>A0A7M7IMU3</accession>
<sequence length="1085" mass="122225">MVVDCLSSQGSGGRKHERRMAGSVSSKMQPIVTAAGGMTPKELCDNDDLATSLVLDTYLGFTTHKMNIRYRPLKANKEELKKVITEFIQTQNYEKAYKKLISGDWGARLPHMKSKQQQINLEDHIFRYLRVFDKNSGFVIKACYRYSLEGQKGAKICATRKWLKNEKISCLVGCIAELSDKEEAALLHPGKNDFSVMFSCRKNCAQLWLGPAAYINHDCRANCKFVATGRDTACVKVLRDIEVGEEITCFYGEDFFGDGNCYCECETCERRGTGAFANQKPGEELESGYRLRETDNRINRHKHKQPLGANKQQETTLTERNGEISNAVVAPQSLSMKELKRKGLTKYDAELLIAQGCRFSDIAQQPTLLNNEENTSQDSQNAPASATRTLRNKNQANKTESNNNNNVNNNNNRNNLKGCRLRASRHQKRAEAKRSKAGESNGSHHGTINVRHRKEDSDRGEGDENWAFSNLHKLKNQETSRNDSVNACHIRDLGSTASTNHIENQCDEECSSRLSENAASSEELNVNSQDEATENDPSFLNHGKEHSTNSSSPNRTSLLSDSKFHKTSDVQTLDKTNSNQCENGLKSVQCSTNTDSINKLDSECQVKDTSTDQVESSGKIYDHLFEAKALKFSDSVSYDVTCRKSPILGNAPRNSPFHETKEFHKLDSVKGSAGETLDSNVDANYQQSELTSIESMNTSDIHQAHSLEGDCKSKYPSDVQDCAKIVTDQDNHIFTEEKHNEVAIKEETLQNLNAVSDPLIQDQVCADNFLTKKSEDTRSLTLKRCNDLLSSSQHKSHSKKQTNRLSRTKCKKTKNRSLLDRCNVRLTRSQKKDSQQPTPAMPIGTADDDSGIQGDIYEFSEKESNLEDISLPNRVSHLRDRFHEVKENPATSTMPLDSWNRRSRENSLDSQDKHNDSSSSSSSSSSSNRSSSTSSGISSDRQSEQQQQAPLTPSSWQSQQQHSQHNCHRHPSPKTTSESSRVYPTTPERRGLKLTLRMKRSPILDDVIESGTSLSEDNEVPEYEVWRVEGVDEEETEAVRPRKKHKTRDRERRHKRREIIPPPVPMKRLRLIFGNETRTIDLPHS</sequence>
<evidence type="ECO:0000256" key="9">
    <source>
        <dbReference type="ARBA" id="ARBA00022853"/>
    </source>
</evidence>
<dbReference type="Pfam" id="PF00856">
    <property type="entry name" value="SET"/>
    <property type="match status" value="1"/>
</dbReference>
<evidence type="ECO:0000256" key="6">
    <source>
        <dbReference type="ARBA" id="ARBA00022603"/>
    </source>
</evidence>
<dbReference type="GO" id="GO:0005694">
    <property type="term" value="C:chromosome"/>
    <property type="evidence" value="ECO:0007669"/>
    <property type="project" value="UniProtKB-SubCell"/>
</dbReference>
<keyword evidence="10" id="KW-0805">Transcription regulation</keyword>
<feature type="region of interest" description="Disordered" evidence="16">
    <location>
        <begin position="513"/>
        <end position="560"/>
    </location>
</feature>
<comment type="catalytic activity">
    <reaction evidence="14">
        <text>N(6),N(6)-dimethyl-L-lysyl(20)-[histone H4] + S-adenosyl-L-methionine = N(6),N(6),N(6)-trimethyl-L-lysyl(20)-[histone H4] + S-adenosyl-L-homocysteine + H(+)</text>
        <dbReference type="Rhea" id="RHEA:61992"/>
        <dbReference type="Rhea" id="RHEA-COMP:15556"/>
        <dbReference type="Rhea" id="RHEA-COMP:15998"/>
        <dbReference type="ChEBI" id="CHEBI:15378"/>
        <dbReference type="ChEBI" id="CHEBI:57856"/>
        <dbReference type="ChEBI" id="CHEBI:59789"/>
        <dbReference type="ChEBI" id="CHEBI:61961"/>
        <dbReference type="ChEBI" id="CHEBI:61976"/>
    </reaction>
</comment>
<evidence type="ECO:0000256" key="12">
    <source>
        <dbReference type="ARBA" id="ARBA00023242"/>
    </source>
</evidence>
<reference evidence="18" key="1">
    <citation type="submission" date="2021-01" db="UniProtKB">
        <authorList>
            <consortium name="EnsemblMetazoa"/>
        </authorList>
    </citation>
    <scope>IDENTIFICATION</scope>
</reference>
<feature type="domain" description="SET" evidence="17">
    <location>
        <begin position="136"/>
        <end position="252"/>
    </location>
</feature>
<feature type="compositionally biased region" description="Polar residues" evidence="16">
    <location>
        <begin position="944"/>
        <end position="953"/>
    </location>
</feature>
<dbReference type="FunFam" id="1.10.10.1700:FF:000001">
    <property type="entry name" value="Histone-lysine N-methyltransferase"/>
    <property type="match status" value="1"/>
</dbReference>
<dbReference type="EC" id="2.1.1.362" evidence="3"/>
<feature type="compositionally biased region" description="Basic residues" evidence="16">
    <location>
        <begin position="419"/>
        <end position="428"/>
    </location>
</feature>
<keyword evidence="8" id="KW-0949">S-adenosyl-L-methionine</keyword>
<evidence type="ECO:0000256" key="13">
    <source>
        <dbReference type="ARBA" id="ARBA00051837"/>
    </source>
</evidence>
<evidence type="ECO:0000256" key="11">
    <source>
        <dbReference type="ARBA" id="ARBA00023163"/>
    </source>
</evidence>
<dbReference type="InterPro" id="IPR046341">
    <property type="entry name" value="SET_dom_sf"/>
</dbReference>
<feature type="region of interest" description="Disordered" evidence="16">
    <location>
        <begin position="790"/>
        <end position="810"/>
    </location>
</feature>
<feature type="region of interest" description="Disordered" evidence="16">
    <location>
        <begin position="1"/>
        <end position="26"/>
    </location>
</feature>
<evidence type="ECO:0000313" key="18">
    <source>
        <dbReference type="EnsemblMetazoa" id="XP_016839147"/>
    </source>
</evidence>
<feature type="compositionally biased region" description="Polar residues" evidence="16">
    <location>
        <begin position="548"/>
        <end position="560"/>
    </location>
</feature>
<evidence type="ECO:0000256" key="10">
    <source>
        <dbReference type="ARBA" id="ARBA00023015"/>
    </source>
</evidence>
<dbReference type="EnsemblMetazoa" id="XM_016983658">
    <property type="protein sequence ID" value="XP_016839147"/>
    <property type="gene ID" value="LOC100122935"/>
</dbReference>
<feature type="compositionally biased region" description="Basic residues" evidence="16">
    <location>
        <begin position="794"/>
        <end position="810"/>
    </location>
</feature>
<feature type="compositionally biased region" description="Basic residues" evidence="16">
    <location>
        <begin position="1041"/>
        <end position="1057"/>
    </location>
</feature>
<evidence type="ECO:0000256" key="2">
    <source>
        <dbReference type="ARBA" id="ARBA00004286"/>
    </source>
</evidence>
<feature type="compositionally biased region" description="Basic and acidic residues" evidence="16">
    <location>
        <begin position="899"/>
        <end position="916"/>
    </location>
</feature>
<dbReference type="InterPro" id="IPR001214">
    <property type="entry name" value="SET_dom"/>
</dbReference>
<evidence type="ECO:0000256" key="7">
    <source>
        <dbReference type="ARBA" id="ARBA00022679"/>
    </source>
</evidence>
<dbReference type="RefSeq" id="XP_016839147.2">
    <property type="nucleotide sequence ID" value="XM_016983658.2"/>
</dbReference>
<evidence type="ECO:0000256" key="1">
    <source>
        <dbReference type="ARBA" id="ARBA00004123"/>
    </source>
</evidence>
<evidence type="ECO:0000259" key="17">
    <source>
        <dbReference type="PROSITE" id="PS50280"/>
    </source>
</evidence>
<keyword evidence="9" id="KW-0156">Chromatin regulator</keyword>
<evidence type="ECO:0000256" key="3">
    <source>
        <dbReference type="ARBA" id="ARBA00012188"/>
    </source>
</evidence>
<evidence type="ECO:0000256" key="15">
    <source>
        <dbReference type="ARBA" id="ARBA00071597"/>
    </source>
</evidence>
<dbReference type="PANTHER" id="PTHR12977:SF4">
    <property type="entry name" value="HISTONE-LYSINE N-METHYLTRANSFERASE KMT5B"/>
    <property type="match status" value="1"/>
</dbReference>
<dbReference type="GeneID" id="100122935"/>
<proteinExistence type="predicted"/>
<keyword evidence="7" id="KW-0808">Transferase</keyword>
<evidence type="ECO:0000256" key="16">
    <source>
        <dbReference type="SAM" id="MobiDB-lite"/>
    </source>
</evidence>
<dbReference type="GO" id="GO:0140941">
    <property type="term" value="F:histone H4K20me methyltransferase activity"/>
    <property type="evidence" value="ECO:0007669"/>
    <property type="project" value="UniProtKB-EC"/>
</dbReference>
<dbReference type="SUPFAM" id="SSF82199">
    <property type="entry name" value="SET domain"/>
    <property type="match status" value="1"/>
</dbReference>
<dbReference type="GO" id="GO:0005634">
    <property type="term" value="C:nucleus"/>
    <property type="evidence" value="ECO:0007669"/>
    <property type="project" value="UniProtKB-SubCell"/>
</dbReference>
<keyword evidence="6" id="KW-0489">Methyltransferase</keyword>
<protein>
    <recommendedName>
        <fullName evidence="15">Histone-lysine N-methyltransferase Suv4-20</fullName>
        <ecNumber evidence="3">2.1.1.362</ecNumber>
    </recommendedName>
</protein>
<keyword evidence="19" id="KW-1185">Reference proteome</keyword>
<evidence type="ECO:0000256" key="4">
    <source>
        <dbReference type="ARBA" id="ARBA00022454"/>
    </source>
</evidence>
<dbReference type="PANTHER" id="PTHR12977">
    <property type="entry name" value="SUPPRESSOR OF VARIEGATION 4-20-RELATED"/>
    <property type="match status" value="1"/>
</dbReference>
<dbReference type="Gene3D" id="2.170.270.10">
    <property type="entry name" value="SET domain"/>
    <property type="match status" value="1"/>
</dbReference>
<dbReference type="InterPro" id="IPR039977">
    <property type="entry name" value="Suv4-20/Set9"/>
</dbReference>
<dbReference type="Proteomes" id="UP000002358">
    <property type="component" value="Chromosome 3"/>
</dbReference>
<feature type="region of interest" description="Disordered" evidence="16">
    <location>
        <begin position="824"/>
        <end position="853"/>
    </location>
</feature>
<evidence type="ECO:0000313" key="19">
    <source>
        <dbReference type="Proteomes" id="UP000002358"/>
    </source>
</evidence>
<evidence type="ECO:0000256" key="14">
    <source>
        <dbReference type="ARBA" id="ARBA00052814"/>
    </source>
</evidence>
<dbReference type="CDD" id="cd19186">
    <property type="entry name" value="SET_Suv4-20"/>
    <property type="match status" value="1"/>
</dbReference>
<dbReference type="SMR" id="A0A7M7IMU3"/>
<dbReference type="CTD" id="31015"/>
<feature type="compositionally biased region" description="Low complexity" evidence="16">
    <location>
        <begin position="395"/>
        <end position="417"/>
    </location>
</feature>
<feature type="compositionally biased region" description="Polar residues" evidence="16">
    <location>
        <begin position="513"/>
        <end position="538"/>
    </location>
</feature>
<name>A0A7M7IMU3_NASVI</name>
<dbReference type="PROSITE" id="PS50280">
    <property type="entry name" value="SET"/>
    <property type="match status" value="1"/>
</dbReference>
<keyword evidence="4" id="KW-0158">Chromosome</keyword>
<feature type="region of interest" description="Disordered" evidence="16">
    <location>
        <begin position="395"/>
        <end position="465"/>
    </location>
</feature>
<comment type="subcellular location">
    <subcellularLocation>
        <location evidence="2">Chromosome</location>
    </subcellularLocation>
    <subcellularLocation>
        <location evidence="1">Nucleus</location>
    </subcellularLocation>
</comment>
<keyword evidence="12" id="KW-0539">Nucleus</keyword>
<dbReference type="FunFam" id="2.170.270.10:FF:000006">
    <property type="entry name" value="Histone-lysine N-methyltransferase"/>
    <property type="match status" value="1"/>
</dbReference>
<dbReference type="GO" id="GO:0032259">
    <property type="term" value="P:methylation"/>
    <property type="evidence" value="ECO:0007669"/>
    <property type="project" value="UniProtKB-KW"/>
</dbReference>
<feature type="compositionally biased region" description="Low complexity" evidence="16">
    <location>
        <begin position="917"/>
        <end position="939"/>
    </location>
</feature>
<keyword evidence="5" id="KW-0678">Repressor</keyword>
<dbReference type="AlphaFoldDB" id="A0A7M7IMU3"/>
<dbReference type="InterPro" id="IPR044426">
    <property type="entry name" value="Suv4-20_SET"/>
</dbReference>
<dbReference type="SMART" id="SM00317">
    <property type="entry name" value="SET"/>
    <property type="match status" value="1"/>
</dbReference>
<feature type="region of interest" description="Disordered" evidence="16">
    <location>
        <begin position="1032"/>
        <end position="1063"/>
    </location>
</feature>
<comment type="catalytic activity">
    <reaction evidence="13">
        <text>N(6)-methyl-L-lysyl(20)-[histone H4] + S-adenosyl-L-methionine = N(6),N(6)-dimethyl-L-lysyl(20)-[histone H4] + S-adenosyl-L-homocysteine + H(+)</text>
        <dbReference type="Rhea" id="RHEA:60348"/>
        <dbReference type="Rhea" id="RHEA-COMP:15555"/>
        <dbReference type="Rhea" id="RHEA-COMP:15556"/>
        <dbReference type="ChEBI" id="CHEBI:15378"/>
        <dbReference type="ChEBI" id="CHEBI:57856"/>
        <dbReference type="ChEBI" id="CHEBI:59789"/>
        <dbReference type="ChEBI" id="CHEBI:61929"/>
        <dbReference type="ChEBI" id="CHEBI:61976"/>
        <dbReference type="EC" id="2.1.1.362"/>
    </reaction>
</comment>